<accession>A0A317K2G1</accession>
<organism evidence="1 2">
    <name type="scientific">Micromonospora globispora</name>
    <dbReference type="NCBI Taxonomy" id="1450148"/>
    <lineage>
        <taxon>Bacteria</taxon>
        <taxon>Bacillati</taxon>
        <taxon>Actinomycetota</taxon>
        <taxon>Actinomycetes</taxon>
        <taxon>Micromonosporales</taxon>
        <taxon>Micromonosporaceae</taxon>
        <taxon>Micromonospora</taxon>
    </lineage>
</organism>
<proteinExistence type="predicted"/>
<protein>
    <submittedName>
        <fullName evidence="1">Uncharacterized protein</fullName>
    </submittedName>
</protein>
<reference evidence="2" key="1">
    <citation type="submission" date="2018-05" db="EMBL/GenBank/DDBJ databases">
        <title>Micromonospora globispora sp. nov. and Micromonospora rugosa sp. nov., isolated from marine sediment.</title>
        <authorList>
            <person name="Carro L."/>
            <person name="Aysel V."/>
            <person name="Cetin D."/>
            <person name="Igual J.M."/>
            <person name="Klenk H.-P."/>
            <person name="Trujillo M.E."/>
            <person name="Sahin N."/>
        </authorList>
    </citation>
    <scope>NUCLEOTIDE SEQUENCE [LARGE SCALE GENOMIC DNA]</scope>
    <source>
        <strain evidence="2">S2904</strain>
    </source>
</reference>
<dbReference type="EMBL" id="QGSV01000229">
    <property type="protein sequence ID" value="PWU46052.1"/>
    <property type="molecule type" value="Genomic_DNA"/>
</dbReference>
<comment type="caution">
    <text evidence="1">The sequence shown here is derived from an EMBL/GenBank/DDBJ whole genome shotgun (WGS) entry which is preliminary data.</text>
</comment>
<sequence length="140" mass="15230">MDARRTHGDEVGFDFAVDGHLKGVQVERYCRIFVRSADRKAVRSLVRTALHGSVVDDRIDAEGAQAYVGDNGYRDPQGGEDFLDWPLCVELHGDEQVEVSRLVTLTRDVLTALWAAGVPAVAAADYEAQLPDNGGIGLYG</sequence>
<dbReference type="AlphaFoldDB" id="A0A317K2G1"/>
<name>A0A317K2G1_9ACTN</name>
<evidence type="ECO:0000313" key="2">
    <source>
        <dbReference type="Proteomes" id="UP000245683"/>
    </source>
</evidence>
<keyword evidence="2" id="KW-1185">Reference proteome</keyword>
<dbReference type="Proteomes" id="UP000245683">
    <property type="component" value="Unassembled WGS sequence"/>
</dbReference>
<evidence type="ECO:0000313" key="1">
    <source>
        <dbReference type="EMBL" id="PWU46052.1"/>
    </source>
</evidence>
<gene>
    <name evidence="1" type="ORF">DLJ46_19230</name>
</gene>